<evidence type="ECO:0000256" key="5">
    <source>
        <dbReference type="ARBA" id="ARBA00025472"/>
    </source>
</evidence>
<evidence type="ECO:0000256" key="4">
    <source>
        <dbReference type="ARBA" id="ARBA00023125"/>
    </source>
</evidence>
<dbReference type="RefSeq" id="WP_153240822.1">
    <property type="nucleotide sequence ID" value="NZ_CP036422.1"/>
</dbReference>
<dbReference type="InterPro" id="IPR003115">
    <property type="entry name" value="ParB_N"/>
</dbReference>
<dbReference type="GO" id="GO:0007059">
    <property type="term" value="P:chromosome segregation"/>
    <property type="evidence" value="ECO:0007669"/>
    <property type="project" value="UniProtKB-KW"/>
</dbReference>
<reference evidence="7 8" key="1">
    <citation type="submission" date="2019-02" db="EMBL/GenBank/DDBJ databases">
        <authorList>
            <person name="Li S.-H."/>
        </authorList>
    </citation>
    <scope>NUCLEOTIDE SEQUENCE [LARGE SCALE GENOMIC DNA]</scope>
    <source>
        <strain evidence="7 8">IMCC14385</strain>
    </source>
</reference>
<dbReference type="GO" id="GO:0005694">
    <property type="term" value="C:chromosome"/>
    <property type="evidence" value="ECO:0007669"/>
    <property type="project" value="TreeGrafter"/>
</dbReference>
<dbReference type="GO" id="GO:0045881">
    <property type="term" value="P:positive regulation of sporulation resulting in formation of a cellular spore"/>
    <property type="evidence" value="ECO:0007669"/>
    <property type="project" value="TreeGrafter"/>
</dbReference>
<proteinExistence type="inferred from homology"/>
<dbReference type="InterPro" id="IPR036086">
    <property type="entry name" value="ParB/Sulfiredoxin_sf"/>
</dbReference>
<dbReference type="Pfam" id="PF23552">
    <property type="entry name" value="ParB_C"/>
    <property type="match status" value="1"/>
</dbReference>
<dbReference type="SMART" id="SM00470">
    <property type="entry name" value="ParB"/>
    <property type="match status" value="1"/>
</dbReference>
<dbReference type="NCBIfam" id="TIGR00180">
    <property type="entry name" value="parB_part"/>
    <property type="match status" value="1"/>
</dbReference>
<dbReference type="InterPro" id="IPR057240">
    <property type="entry name" value="ParB_dimer_C"/>
</dbReference>
<dbReference type="PANTHER" id="PTHR33375">
    <property type="entry name" value="CHROMOSOME-PARTITIONING PROTEIN PARB-RELATED"/>
    <property type="match status" value="1"/>
</dbReference>
<dbReference type="SUPFAM" id="SSF110849">
    <property type="entry name" value="ParB/Sulfiredoxin"/>
    <property type="match status" value="1"/>
</dbReference>
<dbReference type="Gene3D" id="3.90.1530.30">
    <property type="match status" value="1"/>
</dbReference>
<keyword evidence="8" id="KW-1185">Reference proteome</keyword>
<organism evidence="7 8">
    <name type="scientific">Halioglobus maricola</name>
    <dbReference type="NCBI Taxonomy" id="2601894"/>
    <lineage>
        <taxon>Bacteria</taxon>
        <taxon>Pseudomonadati</taxon>
        <taxon>Pseudomonadota</taxon>
        <taxon>Gammaproteobacteria</taxon>
        <taxon>Cellvibrionales</taxon>
        <taxon>Halieaceae</taxon>
        <taxon>Halioglobus</taxon>
    </lineage>
</organism>
<comment type="function">
    <text evidence="5">Involved in chromosome partition. Localize to both poles of the predivisional cell following completion of DNA replication. Binds to the DNA origin of replication.</text>
</comment>
<dbReference type="FunFam" id="1.10.10.2830:FF:000001">
    <property type="entry name" value="Chromosome partitioning protein ParB"/>
    <property type="match status" value="1"/>
</dbReference>
<gene>
    <name evidence="7" type="ORF">EY643_19460</name>
</gene>
<keyword evidence="3" id="KW-0159">Chromosome partition</keyword>
<dbReference type="InterPro" id="IPR001387">
    <property type="entry name" value="Cro/C1-type_HTH"/>
</dbReference>
<evidence type="ECO:0000313" key="8">
    <source>
        <dbReference type="Proteomes" id="UP000326287"/>
    </source>
</evidence>
<dbReference type="GO" id="GO:0003677">
    <property type="term" value="F:DNA binding"/>
    <property type="evidence" value="ECO:0007669"/>
    <property type="project" value="UniProtKB-KW"/>
</dbReference>
<evidence type="ECO:0000256" key="3">
    <source>
        <dbReference type="ARBA" id="ARBA00022829"/>
    </source>
</evidence>
<dbReference type="PROSITE" id="PS50943">
    <property type="entry name" value="HTH_CROC1"/>
    <property type="match status" value="1"/>
</dbReference>
<dbReference type="Pfam" id="PF02195">
    <property type="entry name" value="ParB_N"/>
    <property type="match status" value="1"/>
</dbReference>
<evidence type="ECO:0000256" key="2">
    <source>
        <dbReference type="ARBA" id="ARBA00022372"/>
    </source>
</evidence>
<dbReference type="FunFam" id="3.90.1530.30:FF:000001">
    <property type="entry name" value="Chromosome partitioning protein ParB"/>
    <property type="match status" value="1"/>
</dbReference>
<comment type="similarity">
    <text evidence="1">Belongs to the ParB family.</text>
</comment>
<dbReference type="KEGG" id="halc:EY643_19460"/>
<dbReference type="EMBL" id="CP036422">
    <property type="protein sequence ID" value="QFU77676.1"/>
    <property type="molecule type" value="Genomic_DNA"/>
</dbReference>
<dbReference type="AlphaFoldDB" id="A0A5P9NQB5"/>
<accession>A0A5P9NQB5</accession>
<dbReference type="InterPro" id="IPR004437">
    <property type="entry name" value="ParB/RepB/Spo0J"/>
</dbReference>
<name>A0A5P9NQB5_9GAMM</name>
<feature type="domain" description="HTH cro/C1-type" evidence="6">
    <location>
        <begin position="148"/>
        <end position="178"/>
    </location>
</feature>
<dbReference type="InterPro" id="IPR041468">
    <property type="entry name" value="HTH_ParB/Spo0J"/>
</dbReference>
<protein>
    <recommendedName>
        <fullName evidence="2">Probable chromosome-partitioning protein ParB</fullName>
    </recommendedName>
</protein>
<sequence>MSGKKRHLGRGLDALLGAAAQQQPAVQSGEAGVADAPTLDKTLKELPVDLIQRGKYQPRRDMEPESLQELADSIKAQGVMQPIVVRPISDKKFEIIAGERRWRATQLAGLDTIPVVIREVPDEAAIAMALIENIQREDLNPIEEAIALQRLQQEFELTQQEVADAVGKSRSTVTNLLRLMSLQEDVRRLVEHGDLEMGHARALLALDGGDQSHAAGQVVGKGMSVRQTEALVRSMLAVKEQPAAVPKGLDPNIRHLQDDLSQRLGTKVQIQHSAKGKGKLVLSYSSLDELDGILAHIK</sequence>
<dbReference type="Proteomes" id="UP000326287">
    <property type="component" value="Chromosome"/>
</dbReference>
<keyword evidence="4" id="KW-0238">DNA-binding</keyword>
<dbReference type="PANTHER" id="PTHR33375:SF1">
    <property type="entry name" value="CHROMOSOME-PARTITIONING PROTEIN PARB-RELATED"/>
    <property type="match status" value="1"/>
</dbReference>
<dbReference type="InterPro" id="IPR050336">
    <property type="entry name" value="Chromosome_partition/occlusion"/>
</dbReference>
<dbReference type="Pfam" id="PF17762">
    <property type="entry name" value="HTH_ParB"/>
    <property type="match status" value="1"/>
</dbReference>
<evidence type="ECO:0000313" key="7">
    <source>
        <dbReference type="EMBL" id="QFU77676.1"/>
    </source>
</evidence>
<dbReference type="OrthoDB" id="9802051at2"/>
<dbReference type="CDD" id="cd16393">
    <property type="entry name" value="SPO0J_N"/>
    <property type="match status" value="1"/>
</dbReference>
<dbReference type="Gene3D" id="1.10.10.2830">
    <property type="match status" value="1"/>
</dbReference>
<evidence type="ECO:0000256" key="1">
    <source>
        <dbReference type="ARBA" id="ARBA00006295"/>
    </source>
</evidence>
<evidence type="ECO:0000259" key="6">
    <source>
        <dbReference type="PROSITE" id="PS50943"/>
    </source>
</evidence>